<evidence type="ECO:0008006" key="4">
    <source>
        <dbReference type="Google" id="ProtNLM"/>
    </source>
</evidence>
<reference evidence="2 3" key="1">
    <citation type="submission" date="2017-11" db="EMBL/GenBank/DDBJ databases">
        <title>Draft genome of actinobacteria isolated from guarana (Paullinia cupana (Mart.) Ducke.</title>
        <authorList>
            <person name="Siqueira K.A."/>
            <person name="Liotti R.G."/>
            <person name="Mendes T.A.O."/>
            <person name="Soares M.A."/>
        </authorList>
    </citation>
    <scope>NUCLEOTIDE SEQUENCE [LARGE SCALE GENOMIC DNA]</scope>
    <source>
        <strain evidence="2 3">193</strain>
    </source>
</reference>
<gene>
    <name evidence="2" type="ORF">CTZ28_04365</name>
</gene>
<dbReference type="OrthoDB" id="3830613at2"/>
<dbReference type="Proteomes" id="UP000270471">
    <property type="component" value="Unassembled WGS sequence"/>
</dbReference>
<protein>
    <recommendedName>
        <fullName evidence="4">Large membrane protein</fullName>
    </recommendedName>
</protein>
<name>A0A3M0IFS5_9ACTN</name>
<evidence type="ECO:0000313" key="3">
    <source>
        <dbReference type="Proteomes" id="UP000270471"/>
    </source>
</evidence>
<feature type="region of interest" description="Disordered" evidence="1">
    <location>
        <begin position="1"/>
        <end position="21"/>
    </location>
</feature>
<keyword evidence="3" id="KW-1185">Reference proteome</keyword>
<dbReference type="AlphaFoldDB" id="A0A3M0IFS5"/>
<accession>A0A3M0IFS5</accession>
<sequence>MTEPEPPAAPRDEKDVRGGGWRRTPVVVASVAVAVLLAGGGGAYLAATADGGAGRGAGAAPGADGTPPRLALDGYPAPSAGVSTPSGGTDGIAPGEPAPYGMTYEASGSLPDGPGSAPVYRPTGEVTAGEVARLATALGVDGTPVADTAGWRVGSGRDGSGPSLRVAKGAPGSWTFQRYAPGTDACKGGTACPRRPADPAAEPVSGPAAEKAAAPVLKALGQDDAKLDTSQVAGAQRVVNADPVVGGRPTYGWTTGLTVSGQGEVVAGSGLLKAPEKGDTYPVLSARRTLDLMNAAPRTDHRIGIGGCADPVPLKDRPEQPCAAEAPTAAARQGTATVRTAVFGLASHSVEGRQTLVPSWLFEVRSAGARDAFTVTYPAVDPAYLGAASPSAAPPTEPGSPAKTRDVTVDGYTADDSELTVRFTGGVCADYTASVTESADRVTVRVTEQPWPDTVCILIAKEYRRTVPLDAPLGGRKVVGTDGAPLGRL</sequence>
<dbReference type="EMBL" id="PENI01000002">
    <property type="protein sequence ID" value="RMB87392.1"/>
    <property type="molecule type" value="Genomic_DNA"/>
</dbReference>
<evidence type="ECO:0000256" key="1">
    <source>
        <dbReference type="SAM" id="MobiDB-lite"/>
    </source>
</evidence>
<comment type="caution">
    <text evidence="2">The sequence shown here is derived from an EMBL/GenBank/DDBJ whole genome shotgun (WGS) entry which is preliminary data.</text>
</comment>
<evidence type="ECO:0000313" key="2">
    <source>
        <dbReference type="EMBL" id="RMB87392.1"/>
    </source>
</evidence>
<organism evidence="2 3">
    <name type="scientific">Streptomyces shenzhenensis</name>
    <dbReference type="NCBI Taxonomy" id="943815"/>
    <lineage>
        <taxon>Bacteria</taxon>
        <taxon>Bacillati</taxon>
        <taxon>Actinomycetota</taxon>
        <taxon>Actinomycetes</taxon>
        <taxon>Kitasatosporales</taxon>
        <taxon>Streptomycetaceae</taxon>
        <taxon>Streptomyces</taxon>
    </lineage>
</organism>
<proteinExistence type="predicted"/>